<keyword evidence="2 7" id="KW-0812">Transmembrane</keyword>
<feature type="transmembrane region" description="Helical" evidence="7">
    <location>
        <begin position="66"/>
        <end position="87"/>
    </location>
</feature>
<evidence type="ECO:0000256" key="4">
    <source>
        <dbReference type="ARBA" id="ARBA00022840"/>
    </source>
</evidence>
<dbReference type="SUPFAM" id="SSF52540">
    <property type="entry name" value="P-loop containing nucleoside triphosphate hydrolases"/>
    <property type="match status" value="1"/>
</dbReference>
<dbReference type="GO" id="GO:0005524">
    <property type="term" value="F:ATP binding"/>
    <property type="evidence" value="ECO:0007669"/>
    <property type="project" value="UniProtKB-KW"/>
</dbReference>
<dbReference type="GO" id="GO:0005886">
    <property type="term" value="C:plasma membrane"/>
    <property type="evidence" value="ECO:0007669"/>
    <property type="project" value="UniProtKB-SubCell"/>
</dbReference>
<feature type="domain" description="ABC transporter" evidence="8">
    <location>
        <begin position="349"/>
        <end position="592"/>
    </location>
</feature>
<evidence type="ECO:0000259" key="9">
    <source>
        <dbReference type="PROSITE" id="PS50929"/>
    </source>
</evidence>
<dbReference type="EMBL" id="BHYK01000052">
    <property type="protein sequence ID" value="GCD13029.1"/>
    <property type="molecule type" value="Genomic_DNA"/>
</dbReference>
<organism evidence="10 11">
    <name type="scientific">Clostridium tagluense</name>
    <dbReference type="NCBI Taxonomy" id="360422"/>
    <lineage>
        <taxon>Bacteria</taxon>
        <taxon>Bacillati</taxon>
        <taxon>Bacillota</taxon>
        <taxon>Clostridia</taxon>
        <taxon>Eubacteriales</taxon>
        <taxon>Clostridiaceae</taxon>
        <taxon>Clostridium</taxon>
    </lineage>
</organism>
<protein>
    <submittedName>
        <fullName evidence="10">Multidrug ABC transporter permease</fullName>
    </submittedName>
</protein>
<gene>
    <name evidence="10" type="ORF">Ctaglu_46520</name>
</gene>
<dbReference type="InterPro" id="IPR003439">
    <property type="entry name" value="ABC_transporter-like_ATP-bd"/>
</dbReference>
<reference evidence="10 11" key="1">
    <citation type="submission" date="2018-11" db="EMBL/GenBank/DDBJ databases">
        <title>Genome sequencing and assembly of Clostridium tagluense strain A121.</title>
        <authorList>
            <person name="Murakami T."/>
            <person name="Segawa T."/>
            <person name="Shcherbakova V.A."/>
            <person name="Mori H."/>
            <person name="Yoshimura Y."/>
        </authorList>
    </citation>
    <scope>NUCLEOTIDE SEQUENCE [LARGE SCALE GENOMIC DNA]</scope>
    <source>
        <strain evidence="10 11">A121</strain>
    </source>
</reference>
<dbReference type="PANTHER" id="PTHR43394:SF1">
    <property type="entry name" value="ATP-BINDING CASSETTE SUB-FAMILY B MEMBER 10, MITOCHONDRIAL"/>
    <property type="match status" value="1"/>
</dbReference>
<keyword evidence="3" id="KW-0547">Nucleotide-binding</keyword>
<dbReference type="InterPro" id="IPR003593">
    <property type="entry name" value="AAA+_ATPase"/>
</dbReference>
<dbReference type="Proteomes" id="UP000287872">
    <property type="component" value="Unassembled WGS sequence"/>
</dbReference>
<feature type="transmembrane region" description="Helical" evidence="7">
    <location>
        <begin position="166"/>
        <end position="183"/>
    </location>
</feature>
<sequence>MIIENKKYTVLDIVRLPLNCSPLYGILIAISKILDGIIPSLLILATAKFIDISISVVSSGGDLKKVFPSIFLVVAIVGYSWISVRLIKFVEIKLEIKLREDLRLGMVKKRARLSYKYIENSESWDLISRVCKDPESKLSKAYINFLDLISMIIKVAGLLFILIAQVWWAALIILAVSVPLFMLSMKSGKATYEADKETSKYKRKYEYLKEVLTGRESVDERSLFRFSNNINKKWWDQYEISRKIILKTEAKWFIRMKAGGIITSFISIFIIIVLIKPVTSGLITIGMFISLVNAVTSLIQMLSWNLSFLVGELTKNIEYLKDLTNFSSLKEEKGATDNPLETPVKFKSLEFKNVRFKYPQTENYILDGMSFVIEHGKHYAFVGSNGAGKTTITKLITGLYDEYEGDILIDGNNIREYSQSYLKALCSVVYQDFAKYYISFKDNLSIGRINGIKNKGNDMLIQDAVSTMSLNDVIESLPHGMDTPLGKIKSKGVDVSGGQWQRIAMARAIISPSPLRILDEPTAALDPISESNIYEKFEEISRGGTTIFISHRLGSTKLSDEIFVLGNGQVVESGNHNELISKNGVYTEMYESQKGWYL</sequence>
<dbReference type="InterPro" id="IPR011527">
    <property type="entry name" value="ABC1_TM_dom"/>
</dbReference>
<feature type="domain" description="ABC transmembrane type-1" evidence="9">
    <location>
        <begin position="26"/>
        <end position="304"/>
    </location>
</feature>
<dbReference type="GO" id="GO:0015421">
    <property type="term" value="F:ABC-type oligopeptide transporter activity"/>
    <property type="evidence" value="ECO:0007669"/>
    <property type="project" value="TreeGrafter"/>
</dbReference>
<keyword evidence="4" id="KW-0067">ATP-binding</keyword>
<evidence type="ECO:0000313" key="10">
    <source>
        <dbReference type="EMBL" id="GCD13029.1"/>
    </source>
</evidence>
<keyword evidence="11" id="KW-1185">Reference proteome</keyword>
<dbReference type="PANTHER" id="PTHR43394">
    <property type="entry name" value="ATP-DEPENDENT PERMEASE MDL1, MITOCHONDRIAL"/>
    <property type="match status" value="1"/>
</dbReference>
<dbReference type="RefSeq" id="WP_125006203.1">
    <property type="nucleotide sequence ID" value="NZ_BHYK01000052.1"/>
</dbReference>
<evidence type="ECO:0000256" key="6">
    <source>
        <dbReference type="ARBA" id="ARBA00023136"/>
    </source>
</evidence>
<evidence type="ECO:0000259" key="8">
    <source>
        <dbReference type="PROSITE" id="PS50893"/>
    </source>
</evidence>
<evidence type="ECO:0000256" key="1">
    <source>
        <dbReference type="ARBA" id="ARBA00004651"/>
    </source>
</evidence>
<comment type="caution">
    <text evidence="10">The sequence shown here is derived from an EMBL/GenBank/DDBJ whole genome shotgun (WGS) entry which is preliminary data.</text>
</comment>
<keyword evidence="5 7" id="KW-1133">Transmembrane helix</keyword>
<dbReference type="OrthoDB" id="2328604at2"/>
<dbReference type="InterPro" id="IPR036640">
    <property type="entry name" value="ABC1_TM_sf"/>
</dbReference>
<evidence type="ECO:0000256" key="5">
    <source>
        <dbReference type="ARBA" id="ARBA00022989"/>
    </source>
</evidence>
<feature type="transmembrane region" description="Helical" evidence="7">
    <location>
        <begin position="281"/>
        <end position="299"/>
    </location>
</feature>
<accession>A0A401UTZ5</accession>
<dbReference type="AlphaFoldDB" id="A0A401UTZ5"/>
<evidence type="ECO:0000256" key="7">
    <source>
        <dbReference type="SAM" id="Phobius"/>
    </source>
</evidence>
<evidence type="ECO:0000313" key="11">
    <source>
        <dbReference type="Proteomes" id="UP000287872"/>
    </source>
</evidence>
<evidence type="ECO:0000256" key="2">
    <source>
        <dbReference type="ARBA" id="ARBA00022692"/>
    </source>
</evidence>
<keyword evidence="6 7" id="KW-0472">Membrane</keyword>
<dbReference type="PROSITE" id="PS00211">
    <property type="entry name" value="ABC_TRANSPORTER_1"/>
    <property type="match status" value="1"/>
</dbReference>
<dbReference type="PROSITE" id="PS50929">
    <property type="entry name" value="ABC_TM1F"/>
    <property type="match status" value="1"/>
</dbReference>
<evidence type="ECO:0000256" key="3">
    <source>
        <dbReference type="ARBA" id="ARBA00022741"/>
    </source>
</evidence>
<dbReference type="GO" id="GO:0016887">
    <property type="term" value="F:ATP hydrolysis activity"/>
    <property type="evidence" value="ECO:0007669"/>
    <property type="project" value="InterPro"/>
</dbReference>
<comment type="subcellular location">
    <subcellularLocation>
        <location evidence="1">Cell membrane</location>
        <topology evidence="1">Multi-pass membrane protein</topology>
    </subcellularLocation>
</comment>
<proteinExistence type="predicted"/>
<dbReference type="PROSITE" id="PS50893">
    <property type="entry name" value="ABC_TRANSPORTER_2"/>
    <property type="match status" value="1"/>
</dbReference>
<dbReference type="Gene3D" id="1.20.1560.10">
    <property type="entry name" value="ABC transporter type 1, transmembrane domain"/>
    <property type="match status" value="1"/>
</dbReference>
<feature type="transmembrane region" description="Helical" evidence="7">
    <location>
        <begin position="252"/>
        <end position="275"/>
    </location>
</feature>
<dbReference type="InterPro" id="IPR017871">
    <property type="entry name" value="ABC_transporter-like_CS"/>
</dbReference>
<name>A0A401UTZ5_9CLOT</name>
<dbReference type="SUPFAM" id="SSF90123">
    <property type="entry name" value="ABC transporter transmembrane region"/>
    <property type="match status" value="1"/>
</dbReference>
<dbReference type="InterPro" id="IPR039421">
    <property type="entry name" value="Type_1_exporter"/>
</dbReference>
<dbReference type="InterPro" id="IPR027417">
    <property type="entry name" value="P-loop_NTPase"/>
</dbReference>
<dbReference type="Gene3D" id="3.40.50.300">
    <property type="entry name" value="P-loop containing nucleotide triphosphate hydrolases"/>
    <property type="match status" value="1"/>
</dbReference>
<dbReference type="Pfam" id="PF00005">
    <property type="entry name" value="ABC_tran"/>
    <property type="match status" value="1"/>
</dbReference>
<dbReference type="Pfam" id="PF00664">
    <property type="entry name" value="ABC_membrane"/>
    <property type="match status" value="1"/>
</dbReference>
<feature type="transmembrane region" description="Helical" evidence="7">
    <location>
        <begin position="21"/>
        <end position="46"/>
    </location>
</feature>
<dbReference type="SMART" id="SM00382">
    <property type="entry name" value="AAA"/>
    <property type="match status" value="1"/>
</dbReference>